<keyword evidence="4" id="KW-0408">Iron</keyword>
<dbReference type="CDD" id="cd01335">
    <property type="entry name" value="Radical_SAM"/>
    <property type="match status" value="1"/>
</dbReference>
<evidence type="ECO:0000256" key="2">
    <source>
        <dbReference type="ARBA" id="ARBA00022691"/>
    </source>
</evidence>
<feature type="domain" description="Radical SAM core" evidence="6">
    <location>
        <begin position="18"/>
        <end position="187"/>
    </location>
</feature>
<dbReference type="PANTHER" id="PTHR42836">
    <property type="entry name" value="7-CARBOXY-7-DEAZAGUANINE SYNTHASE"/>
    <property type="match status" value="1"/>
</dbReference>
<keyword evidence="2" id="KW-0949">S-adenosyl-L-methionine</keyword>
<evidence type="ECO:0000259" key="6">
    <source>
        <dbReference type="PROSITE" id="PS51918"/>
    </source>
</evidence>
<dbReference type="GO" id="GO:0003824">
    <property type="term" value="F:catalytic activity"/>
    <property type="evidence" value="ECO:0007669"/>
    <property type="project" value="InterPro"/>
</dbReference>
<dbReference type="InterPro" id="IPR058240">
    <property type="entry name" value="rSAM_sf"/>
</dbReference>
<dbReference type="InterPro" id="IPR013785">
    <property type="entry name" value="Aldolase_TIM"/>
</dbReference>
<protein>
    <recommendedName>
        <fullName evidence="6">Radical SAM core domain-containing protein</fullName>
    </recommendedName>
</protein>
<comment type="caution">
    <text evidence="7">The sequence shown here is derived from an EMBL/GenBank/DDBJ whole genome shotgun (WGS) entry which is preliminary data.</text>
</comment>
<keyword evidence="3" id="KW-0479">Metal-binding</keyword>
<sequence length="187" mass="20800">MKYQINEVYRSYQGEGFRTGTENVFVRFTGCNLRCQMKAGPKSPGDFDCDTEFMSGRAMTMGSLLGWIQQEDGLHGRTPCRWVILTGGEPGLQVDETLIDALHDIGFQIAIETNGSILLPAGLDYISVSPKVAEHCIKQTKADEVRYVRGYGQSLPKTAVNAQHKFISPAFVGDTLEKRTLDWCTEL</sequence>
<dbReference type="Gene3D" id="3.20.20.70">
    <property type="entry name" value="Aldolase class I"/>
    <property type="match status" value="1"/>
</dbReference>
<accession>X0XYA1</accession>
<proteinExistence type="predicted"/>
<evidence type="ECO:0000313" key="7">
    <source>
        <dbReference type="EMBL" id="GAG41538.1"/>
    </source>
</evidence>
<dbReference type="AlphaFoldDB" id="X0XYA1"/>
<dbReference type="SUPFAM" id="SSF102114">
    <property type="entry name" value="Radical SAM enzymes"/>
    <property type="match status" value="1"/>
</dbReference>
<dbReference type="InterPro" id="IPR007197">
    <property type="entry name" value="rSAM"/>
</dbReference>
<evidence type="ECO:0000256" key="1">
    <source>
        <dbReference type="ARBA" id="ARBA00022485"/>
    </source>
</evidence>
<reference evidence="7" key="1">
    <citation type="journal article" date="2014" name="Front. Microbiol.">
        <title>High frequency of phylogenetically diverse reductive dehalogenase-homologous genes in deep subseafloor sedimentary metagenomes.</title>
        <authorList>
            <person name="Kawai M."/>
            <person name="Futagami T."/>
            <person name="Toyoda A."/>
            <person name="Takaki Y."/>
            <person name="Nishi S."/>
            <person name="Hori S."/>
            <person name="Arai W."/>
            <person name="Tsubouchi T."/>
            <person name="Morono Y."/>
            <person name="Uchiyama I."/>
            <person name="Ito T."/>
            <person name="Fujiyama A."/>
            <person name="Inagaki F."/>
            <person name="Takami H."/>
        </authorList>
    </citation>
    <scope>NUCLEOTIDE SEQUENCE</scope>
    <source>
        <strain evidence="7">Expedition CK06-06</strain>
    </source>
</reference>
<keyword evidence="5" id="KW-0411">Iron-sulfur</keyword>
<dbReference type="PROSITE" id="PS51918">
    <property type="entry name" value="RADICAL_SAM"/>
    <property type="match status" value="1"/>
</dbReference>
<dbReference type="GO" id="GO:0046872">
    <property type="term" value="F:metal ion binding"/>
    <property type="evidence" value="ECO:0007669"/>
    <property type="project" value="UniProtKB-KW"/>
</dbReference>
<dbReference type="GO" id="GO:0051539">
    <property type="term" value="F:4 iron, 4 sulfur cluster binding"/>
    <property type="evidence" value="ECO:0007669"/>
    <property type="project" value="UniProtKB-KW"/>
</dbReference>
<name>X0XYA1_9ZZZZ</name>
<organism evidence="7">
    <name type="scientific">marine sediment metagenome</name>
    <dbReference type="NCBI Taxonomy" id="412755"/>
    <lineage>
        <taxon>unclassified sequences</taxon>
        <taxon>metagenomes</taxon>
        <taxon>ecological metagenomes</taxon>
    </lineage>
</organism>
<keyword evidence="1" id="KW-0004">4Fe-4S</keyword>
<evidence type="ECO:0000256" key="5">
    <source>
        <dbReference type="ARBA" id="ARBA00023014"/>
    </source>
</evidence>
<gene>
    <name evidence="7" type="ORF">S01H1_66156</name>
</gene>
<evidence type="ECO:0000256" key="4">
    <source>
        <dbReference type="ARBA" id="ARBA00023004"/>
    </source>
</evidence>
<dbReference type="PANTHER" id="PTHR42836:SF1">
    <property type="entry name" value="7-CARBOXY-7-DEAZAGUANINE SYNTHASE"/>
    <property type="match status" value="1"/>
</dbReference>
<dbReference type="EMBL" id="BARS01043731">
    <property type="protein sequence ID" value="GAG41538.1"/>
    <property type="molecule type" value="Genomic_DNA"/>
</dbReference>
<evidence type="ECO:0000256" key="3">
    <source>
        <dbReference type="ARBA" id="ARBA00022723"/>
    </source>
</evidence>
<feature type="non-terminal residue" evidence="7">
    <location>
        <position position="187"/>
    </location>
</feature>